<feature type="chain" id="PRO_5020603367" evidence="1">
    <location>
        <begin position="25"/>
        <end position="161"/>
    </location>
</feature>
<evidence type="ECO:0000313" key="3">
    <source>
        <dbReference type="Proteomes" id="UP000308705"/>
    </source>
</evidence>
<protein>
    <submittedName>
        <fullName evidence="2">Uncharacterized protein</fullName>
    </submittedName>
</protein>
<evidence type="ECO:0000256" key="1">
    <source>
        <dbReference type="SAM" id="SignalP"/>
    </source>
</evidence>
<organism evidence="2 3">
    <name type="scientific">Herbidospora galbida</name>
    <dbReference type="NCBI Taxonomy" id="2575442"/>
    <lineage>
        <taxon>Bacteria</taxon>
        <taxon>Bacillati</taxon>
        <taxon>Actinomycetota</taxon>
        <taxon>Actinomycetes</taxon>
        <taxon>Streptosporangiales</taxon>
        <taxon>Streptosporangiaceae</taxon>
        <taxon>Herbidospora</taxon>
    </lineage>
</organism>
<proteinExistence type="predicted"/>
<name>A0A4V5UZI5_9ACTN</name>
<dbReference type="RefSeq" id="WP_137247181.1">
    <property type="nucleotide sequence ID" value="NZ_SZQA01000009.1"/>
</dbReference>
<evidence type="ECO:0000313" key="2">
    <source>
        <dbReference type="EMBL" id="TKK88843.1"/>
    </source>
</evidence>
<dbReference type="OrthoDB" id="3532708at2"/>
<accession>A0A4V5UZI5</accession>
<sequence length="161" mass="17263">MTSFKSAAAAFGVAVIALTTPALAADEPGKLTARLTITGSGTECRVLTVGKIGMTNAQARYLVDNGATARVEVWAEDAVFDNRVYKAPKATLSAISDRNGGGLFILSDLKLSCVNYLDEDDKPPYDYGDEIYTKIIFDGPGYPRMTKKSNVVHDNFGFGEP</sequence>
<keyword evidence="3" id="KW-1185">Reference proteome</keyword>
<reference evidence="2 3" key="1">
    <citation type="submission" date="2019-04" db="EMBL/GenBank/DDBJ databases">
        <title>Herbidospora sp. NEAU-GS14.nov., a novel actinomycete isolated from soil.</title>
        <authorList>
            <person name="Han L."/>
        </authorList>
    </citation>
    <scope>NUCLEOTIDE SEQUENCE [LARGE SCALE GENOMIC DNA]</scope>
    <source>
        <strain evidence="2 3">NEAU-GS14</strain>
    </source>
</reference>
<gene>
    <name evidence="2" type="ORF">FDA94_12255</name>
</gene>
<comment type="caution">
    <text evidence="2">The sequence shown here is derived from an EMBL/GenBank/DDBJ whole genome shotgun (WGS) entry which is preliminary data.</text>
</comment>
<dbReference type="Proteomes" id="UP000308705">
    <property type="component" value="Unassembled WGS sequence"/>
</dbReference>
<dbReference type="AlphaFoldDB" id="A0A4V5UZI5"/>
<feature type="signal peptide" evidence="1">
    <location>
        <begin position="1"/>
        <end position="24"/>
    </location>
</feature>
<keyword evidence="1" id="KW-0732">Signal</keyword>
<dbReference type="EMBL" id="SZQA01000009">
    <property type="protein sequence ID" value="TKK88843.1"/>
    <property type="molecule type" value="Genomic_DNA"/>
</dbReference>